<keyword evidence="4" id="KW-1185">Reference proteome</keyword>
<feature type="chain" id="PRO_5012073521" evidence="2">
    <location>
        <begin position="32"/>
        <end position="126"/>
    </location>
</feature>
<feature type="signal peptide" evidence="2">
    <location>
        <begin position="1"/>
        <end position="31"/>
    </location>
</feature>
<name>A0A1Q9CEW8_SYMMI</name>
<gene>
    <name evidence="3" type="ORF">AK812_SmicGene37942</name>
</gene>
<feature type="region of interest" description="Disordered" evidence="1">
    <location>
        <begin position="36"/>
        <end position="59"/>
    </location>
</feature>
<organism evidence="3 4">
    <name type="scientific">Symbiodinium microadriaticum</name>
    <name type="common">Dinoflagellate</name>
    <name type="synonym">Zooxanthella microadriatica</name>
    <dbReference type="NCBI Taxonomy" id="2951"/>
    <lineage>
        <taxon>Eukaryota</taxon>
        <taxon>Sar</taxon>
        <taxon>Alveolata</taxon>
        <taxon>Dinophyceae</taxon>
        <taxon>Suessiales</taxon>
        <taxon>Symbiodiniaceae</taxon>
        <taxon>Symbiodinium</taxon>
    </lineage>
</organism>
<evidence type="ECO:0000256" key="2">
    <source>
        <dbReference type="SAM" id="SignalP"/>
    </source>
</evidence>
<evidence type="ECO:0000313" key="4">
    <source>
        <dbReference type="Proteomes" id="UP000186817"/>
    </source>
</evidence>
<accession>A0A1Q9CEW8</accession>
<sequence length="126" mass="13501">MTPSGPAFSRHGRRAAGARLALLAVLGAAFCGSRLQKQARPVPVRRASADTDGDPASFQEGDLVRVESDAIEEPLEQTVEGSRWITSEDSELLQVPSEDLRRCAAEPCEDPNGDGEGGWRLLSPET</sequence>
<evidence type="ECO:0000256" key="1">
    <source>
        <dbReference type="SAM" id="MobiDB-lite"/>
    </source>
</evidence>
<dbReference type="OrthoDB" id="425462at2759"/>
<protein>
    <submittedName>
        <fullName evidence="3">Uncharacterized protein</fullName>
    </submittedName>
</protein>
<dbReference type="EMBL" id="LSRX01001275">
    <property type="protein sequence ID" value="OLP81493.1"/>
    <property type="molecule type" value="Genomic_DNA"/>
</dbReference>
<dbReference type="AlphaFoldDB" id="A0A1Q9CEW8"/>
<reference evidence="3 4" key="1">
    <citation type="submission" date="2016-02" db="EMBL/GenBank/DDBJ databases">
        <title>Genome analysis of coral dinoflagellate symbionts highlights evolutionary adaptations to a symbiotic lifestyle.</title>
        <authorList>
            <person name="Aranda M."/>
            <person name="Li Y."/>
            <person name="Liew Y.J."/>
            <person name="Baumgarten S."/>
            <person name="Simakov O."/>
            <person name="Wilson M."/>
            <person name="Piel J."/>
            <person name="Ashoor H."/>
            <person name="Bougouffa S."/>
            <person name="Bajic V.B."/>
            <person name="Ryu T."/>
            <person name="Ravasi T."/>
            <person name="Bayer T."/>
            <person name="Micklem G."/>
            <person name="Kim H."/>
            <person name="Bhak J."/>
            <person name="Lajeunesse T.C."/>
            <person name="Voolstra C.R."/>
        </authorList>
    </citation>
    <scope>NUCLEOTIDE SEQUENCE [LARGE SCALE GENOMIC DNA]</scope>
    <source>
        <strain evidence="3 4">CCMP2467</strain>
    </source>
</reference>
<comment type="caution">
    <text evidence="3">The sequence shown here is derived from an EMBL/GenBank/DDBJ whole genome shotgun (WGS) entry which is preliminary data.</text>
</comment>
<evidence type="ECO:0000313" key="3">
    <source>
        <dbReference type="EMBL" id="OLP81493.1"/>
    </source>
</evidence>
<keyword evidence="2" id="KW-0732">Signal</keyword>
<proteinExistence type="predicted"/>
<dbReference type="Proteomes" id="UP000186817">
    <property type="component" value="Unassembled WGS sequence"/>
</dbReference>
<feature type="region of interest" description="Disordered" evidence="1">
    <location>
        <begin position="105"/>
        <end position="126"/>
    </location>
</feature>